<dbReference type="EMBL" id="CM041534">
    <property type="protein sequence ID" value="KAI3374055.1"/>
    <property type="molecule type" value="Genomic_DNA"/>
</dbReference>
<accession>A0ACB8X1V0</accession>
<organism evidence="1 2">
    <name type="scientific">Scortum barcoo</name>
    <name type="common">barcoo grunter</name>
    <dbReference type="NCBI Taxonomy" id="214431"/>
    <lineage>
        <taxon>Eukaryota</taxon>
        <taxon>Metazoa</taxon>
        <taxon>Chordata</taxon>
        <taxon>Craniata</taxon>
        <taxon>Vertebrata</taxon>
        <taxon>Euteleostomi</taxon>
        <taxon>Actinopterygii</taxon>
        <taxon>Neopterygii</taxon>
        <taxon>Teleostei</taxon>
        <taxon>Neoteleostei</taxon>
        <taxon>Acanthomorphata</taxon>
        <taxon>Eupercaria</taxon>
        <taxon>Centrarchiformes</taxon>
        <taxon>Terapontoidei</taxon>
        <taxon>Terapontidae</taxon>
        <taxon>Scortum</taxon>
    </lineage>
</organism>
<evidence type="ECO:0000313" key="1">
    <source>
        <dbReference type="EMBL" id="KAI3374055.1"/>
    </source>
</evidence>
<evidence type="ECO:0000313" key="2">
    <source>
        <dbReference type="Proteomes" id="UP000831701"/>
    </source>
</evidence>
<reference evidence="1" key="1">
    <citation type="submission" date="2022-04" db="EMBL/GenBank/DDBJ databases">
        <title>Jade perch genome.</title>
        <authorList>
            <person name="Chao B."/>
        </authorList>
    </citation>
    <scope>NUCLEOTIDE SEQUENCE</scope>
    <source>
        <strain evidence="1">CB-2022</strain>
    </source>
</reference>
<proteinExistence type="predicted"/>
<sequence length="268" mass="30108">MIRKGKDCYRRKMEHQLQQNNICGVWKGLKTISGFKEPKSQPVGDQGWANDLNLFFNRFDQASAPPPAQSPLLQPPSRSVPPCQRHRTPRSSTATGRSFVDPLLQFAYQPDIGVDDAVIYLLHTSLTHLEKAGSTVRIMFFDFSSAFNTIQPRLLGDKLQLAGVDHHLTTWILDYLTHRPQFVRVQGFESDRLLCSTGAPQGTVLAPFLFTLYTADFSYNTPSCHLQKFSDDSAVVGLITDGDDREYRGLIQGLCGLVPAEQPPDQRW</sequence>
<dbReference type="Proteomes" id="UP000831701">
    <property type="component" value="Chromosome 4"/>
</dbReference>
<comment type="caution">
    <text evidence="1">The sequence shown here is derived from an EMBL/GenBank/DDBJ whole genome shotgun (WGS) entry which is preliminary data.</text>
</comment>
<protein>
    <submittedName>
        <fullName evidence="1">Uncharacterized protein</fullName>
    </submittedName>
</protein>
<keyword evidence="2" id="KW-1185">Reference proteome</keyword>
<gene>
    <name evidence="1" type="ORF">L3Q82_022609</name>
</gene>
<name>A0ACB8X1V0_9TELE</name>